<keyword evidence="1" id="KW-0778">Tellurium resistance</keyword>
<dbReference type="PANTHER" id="PTHR32097">
    <property type="entry name" value="CAMP-BINDING PROTEIN 1-RELATED"/>
    <property type="match status" value="1"/>
</dbReference>
<keyword evidence="4" id="KW-1185">Reference proteome</keyword>
<dbReference type="PANTHER" id="PTHR32097:SF17">
    <property type="entry name" value="CAMP-BINDING PROTEIN 1-RELATED"/>
    <property type="match status" value="1"/>
</dbReference>
<evidence type="ECO:0000256" key="1">
    <source>
        <dbReference type="ARBA" id="ARBA00022686"/>
    </source>
</evidence>
<reference evidence="3" key="1">
    <citation type="submission" date="2022-05" db="EMBL/GenBank/DDBJ databases">
        <title>Halomonas geminus sp. nov. and Halomonas llamarensis sp. nov. isolated from high-altitude salars of the Atacama Desert.</title>
        <authorList>
            <person name="Hintersatz C."/>
            <person name="Rojas L.A."/>
            <person name="Wei T.-S."/>
            <person name="Kutschke S."/>
            <person name="Lehmann F."/>
            <person name="Jain R."/>
            <person name="Pollmann K."/>
        </authorList>
    </citation>
    <scope>NUCLEOTIDE SEQUENCE</scope>
    <source>
        <strain evidence="3">ATCHA</strain>
    </source>
</reference>
<organism evidence="3 4">
    <name type="scientific">Halomonas llamarensis</name>
    <dbReference type="NCBI Taxonomy" id="2945104"/>
    <lineage>
        <taxon>Bacteria</taxon>
        <taxon>Pseudomonadati</taxon>
        <taxon>Pseudomonadota</taxon>
        <taxon>Gammaproteobacteria</taxon>
        <taxon>Oceanospirillales</taxon>
        <taxon>Halomonadaceae</taxon>
        <taxon>Halomonas</taxon>
    </lineage>
</organism>
<dbReference type="Pfam" id="PF02342">
    <property type="entry name" value="TerD"/>
    <property type="match status" value="1"/>
</dbReference>
<name>A0ABT0SPU6_9GAMM</name>
<dbReference type="Gene3D" id="2.60.60.30">
    <property type="entry name" value="sav2460 like domains"/>
    <property type="match status" value="1"/>
</dbReference>
<dbReference type="InterPro" id="IPR003325">
    <property type="entry name" value="TerD"/>
</dbReference>
<dbReference type="Proteomes" id="UP001165308">
    <property type="component" value="Unassembled WGS sequence"/>
</dbReference>
<dbReference type="EMBL" id="JAMJPJ010000008">
    <property type="protein sequence ID" value="MCL7929761.1"/>
    <property type="molecule type" value="Genomic_DNA"/>
</dbReference>
<evidence type="ECO:0000313" key="3">
    <source>
        <dbReference type="EMBL" id="MCL7929761.1"/>
    </source>
</evidence>
<dbReference type="InterPro" id="IPR051324">
    <property type="entry name" value="Stress/Tellurium_Resist"/>
</dbReference>
<protein>
    <submittedName>
        <fullName evidence="3">TerD family protein</fullName>
    </submittedName>
</protein>
<gene>
    <name evidence="3" type="ORF">M8006_07150</name>
</gene>
<comment type="caution">
    <text evidence="3">The sequence shown here is derived from an EMBL/GenBank/DDBJ whole genome shotgun (WGS) entry which is preliminary data.</text>
</comment>
<dbReference type="CDD" id="cd06974">
    <property type="entry name" value="TerD_like"/>
    <property type="match status" value="1"/>
</dbReference>
<dbReference type="RefSeq" id="WP_250080771.1">
    <property type="nucleotide sequence ID" value="NZ_JAMJPJ010000008.1"/>
</dbReference>
<evidence type="ECO:0000259" key="2">
    <source>
        <dbReference type="Pfam" id="PF02342"/>
    </source>
</evidence>
<accession>A0ABT0SPU6</accession>
<sequence>MSINLAKGQRISLEKEDGDTLDYIEIGVNWGAIEKKGFFGKKHVAVDLDASVGMFDAQGNLVDTVWFRQLKSKCGSINHSGDDRTGDTGGDDGEDNEVVQINLNQVPSEVTTLALVLNSFSQQNFGEIPFAGIRIHNGKAGTGSVFATFDVANDPTFGGKVSMIMGSLYRHNSNWKFRSIGAPIAEKDLKASLAAFSRDYAN</sequence>
<feature type="domain" description="TerD" evidence="2">
    <location>
        <begin position="1"/>
        <end position="191"/>
    </location>
</feature>
<proteinExistence type="predicted"/>
<evidence type="ECO:0000313" key="4">
    <source>
        <dbReference type="Proteomes" id="UP001165308"/>
    </source>
</evidence>